<proteinExistence type="predicted"/>
<evidence type="ECO:0000313" key="3">
    <source>
        <dbReference type="Proteomes" id="UP000008827"/>
    </source>
</evidence>
<accession>A0A0R0FGG5</accession>
<reference evidence="1 2" key="1">
    <citation type="journal article" date="2010" name="Nature">
        <title>Genome sequence of the palaeopolyploid soybean.</title>
        <authorList>
            <person name="Schmutz J."/>
            <person name="Cannon S.B."/>
            <person name="Schlueter J."/>
            <person name="Ma J."/>
            <person name="Mitros T."/>
            <person name="Nelson W."/>
            <person name="Hyten D.L."/>
            <person name="Song Q."/>
            <person name="Thelen J.J."/>
            <person name="Cheng J."/>
            <person name="Xu D."/>
            <person name="Hellsten U."/>
            <person name="May G.D."/>
            <person name="Yu Y."/>
            <person name="Sakurai T."/>
            <person name="Umezawa T."/>
            <person name="Bhattacharyya M.K."/>
            <person name="Sandhu D."/>
            <person name="Valliyodan B."/>
            <person name="Lindquist E."/>
            <person name="Peto M."/>
            <person name="Grant D."/>
            <person name="Shu S."/>
            <person name="Goodstein D."/>
            <person name="Barry K."/>
            <person name="Futrell-Griggs M."/>
            <person name="Abernathy B."/>
            <person name="Du J."/>
            <person name="Tian Z."/>
            <person name="Zhu L."/>
            <person name="Gill N."/>
            <person name="Joshi T."/>
            <person name="Libault M."/>
            <person name="Sethuraman A."/>
            <person name="Zhang X.-C."/>
            <person name="Shinozaki K."/>
            <person name="Nguyen H.T."/>
            <person name="Wing R.A."/>
            <person name="Cregan P."/>
            <person name="Specht J."/>
            <person name="Grimwood J."/>
            <person name="Rokhsar D."/>
            <person name="Stacey G."/>
            <person name="Shoemaker R.C."/>
            <person name="Jackson S.A."/>
        </authorList>
    </citation>
    <scope>NUCLEOTIDE SEQUENCE</scope>
    <source>
        <strain evidence="2">cv. Williams 82</strain>
        <tissue evidence="1">Callus</tissue>
    </source>
</reference>
<dbReference type="SMR" id="A0A0R0FGG5"/>
<sequence length="67" mass="7839">MLLKYYYITKTFIENFECFEMYYIPRESNTKANLLSKLASTKKTGNLKTVIQETLQTTTIETKDVMG</sequence>
<dbReference type="InParanoid" id="A0A0R0FGG5"/>
<dbReference type="EMBL" id="CM000850">
    <property type="protein sequence ID" value="KRH05261.1"/>
    <property type="molecule type" value="Genomic_DNA"/>
</dbReference>
<organism evidence="1">
    <name type="scientific">Glycine max</name>
    <name type="common">Soybean</name>
    <name type="synonym">Glycine hispida</name>
    <dbReference type="NCBI Taxonomy" id="3847"/>
    <lineage>
        <taxon>Eukaryota</taxon>
        <taxon>Viridiplantae</taxon>
        <taxon>Streptophyta</taxon>
        <taxon>Embryophyta</taxon>
        <taxon>Tracheophyta</taxon>
        <taxon>Spermatophyta</taxon>
        <taxon>Magnoliopsida</taxon>
        <taxon>eudicotyledons</taxon>
        <taxon>Gunneridae</taxon>
        <taxon>Pentapetalae</taxon>
        <taxon>rosids</taxon>
        <taxon>fabids</taxon>
        <taxon>Fabales</taxon>
        <taxon>Fabaceae</taxon>
        <taxon>Papilionoideae</taxon>
        <taxon>50 kb inversion clade</taxon>
        <taxon>NPAAA clade</taxon>
        <taxon>indigoferoid/millettioid clade</taxon>
        <taxon>Phaseoleae</taxon>
        <taxon>Glycine</taxon>
        <taxon>Glycine subgen. Soja</taxon>
    </lineage>
</organism>
<name>A0A0R0FGG5_SOYBN</name>
<dbReference type="AlphaFoldDB" id="A0A0R0FGG5"/>
<reference evidence="1" key="3">
    <citation type="submission" date="2018-07" db="EMBL/GenBank/DDBJ databases">
        <title>WGS assembly of Glycine max.</title>
        <authorList>
            <person name="Schmutz J."/>
            <person name="Cannon S."/>
            <person name="Schlueter J."/>
            <person name="Ma J."/>
            <person name="Mitros T."/>
            <person name="Nelson W."/>
            <person name="Hyten D."/>
            <person name="Song Q."/>
            <person name="Thelen J."/>
            <person name="Cheng J."/>
            <person name="Xu D."/>
            <person name="Hellsten U."/>
            <person name="May G."/>
            <person name="Yu Y."/>
            <person name="Sakurai T."/>
            <person name="Umezawa T."/>
            <person name="Bhattacharyya M."/>
            <person name="Sandhu D."/>
            <person name="Valliyodan B."/>
            <person name="Lindquist E."/>
            <person name="Peto M."/>
            <person name="Grant D."/>
            <person name="Shu S."/>
            <person name="Goodstein D."/>
            <person name="Barry K."/>
            <person name="Futrell-Griggs M."/>
            <person name="Abernathy B."/>
            <person name="Du J."/>
            <person name="Tian Z."/>
            <person name="Zhu L."/>
            <person name="Gill N."/>
            <person name="Joshi T."/>
            <person name="Libault M."/>
            <person name="Sethuraman A."/>
            <person name="Zhang X."/>
            <person name="Shinozaki K."/>
            <person name="Nguyen H."/>
            <person name="Wing R."/>
            <person name="Cregan P."/>
            <person name="Specht J."/>
            <person name="Grimwood J."/>
            <person name="Rokhsar D."/>
            <person name="Stacey G."/>
            <person name="Shoemaker R."/>
            <person name="Jackson S."/>
        </authorList>
    </citation>
    <scope>NUCLEOTIDE SEQUENCE</scope>
    <source>
        <tissue evidence="1">Callus</tissue>
    </source>
</reference>
<protein>
    <recommendedName>
        <fullName evidence="4">RNase H type-1 domain-containing protein</fullName>
    </recommendedName>
</protein>
<keyword evidence="3" id="KW-1185">Reference proteome</keyword>
<evidence type="ECO:0000313" key="1">
    <source>
        <dbReference type="EMBL" id="KRH05261.1"/>
    </source>
</evidence>
<reference evidence="2" key="2">
    <citation type="submission" date="2018-02" db="UniProtKB">
        <authorList>
            <consortium name="EnsemblPlants"/>
        </authorList>
    </citation>
    <scope>IDENTIFICATION</scope>
    <source>
        <strain evidence="2">Williams 82</strain>
    </source>
</reference>
<dbReference type="Gramene" id="KRH05261">
    <property type="protein sequence ID" value="KRH05261"/>
    <property type="gene ID" value="GLYMA_17G216300"/>
</dbReference>
<gene>
    <name evidence="1" type="ORF">GLYMA_17G216300</name>
</gene>
<evidence type="ECO:0008006" key="4">
    <source>
        <dbReference type="Google" id="ProtNLM"/>
    </source>
</evidence>
<dbReference type="EnsemblPlants" id="KRH05261">
    <property type="protein sequence ID" value="KRH05261"/>
    <property type="gene ID" value="GLYMA_17G216300"/>
</dbReference>
<dbReference type="OMA" id="IENFECF"/>
<evidence type="ECO:0000313" key="2">
    <source>
        <dbReference type="EnsemblPlants" id="KRH05261"/>
    </source>
</evidence>
<dbReference type="Proteomes" id="UP000008827">
    <property type="component" value="Chromosome 17"/>
</dbReference>